<keyword evidence="1" id="KW-0614">Plasmid</keyword>
<dbReference type="PATRIC" id="fig|1430.6.peg.2119"/>
<dbReference type="AlphaFoldDB" id="A0A160LK62"/>
<dbReference type="EMBL" id="CP013278">
    <property type="protein sequence ID" value="AND28523.1"/>
    <property type="molecule type" value="Genomic_DNA"/>
</dbReference>
<reference evidence="1" key="1">
    <citation type="journal article" date="2017" name="Res. Microbiol.">
        <title>Comparative genomics of extrachromosomal elements in Bacillus thuringiensis subsp. israelensis.</title>
        <authorList>
            <person name="Bolotin A."/>
            <person name="Gillis A."/>
            <person name="Sanchis V."/>
            <person name="Nielsen-LeRoux C."/>
            <person name="Mahillon J."/>
            <person name="Lereclus D."/>
            <person name="Sorokin A."/>
        </authorList>
    </citation>
    <scope>NUCLEOTIDE SEQUENCE</scope>
    <source>
        <strain evidence="1">AM65-52</strain>
        <plasmid evidence="1">pAM65-52-3-235K</plasmid>
    </source>
</reference>
<evidence type="ECO:0000313" key="1">
    <source>
        <dbReference type="EMBL" id="AND28523.1"/>
    </source>
</evidence>
<protein>
    <submittedName>
        <fullName evidence="1">Uncharacterized protein</fullName>
    </submittedName>
</protein>
<sequence length="211" mass="24799">MSKVKERKIRSDKRKDVKPTVELSLYDCVARISYITNTPMKDVGEIFCTHGLYSKKVIDYLSKKFRRSYKFKDTLHMGNRELMSERVRKHSKSTTRITMRFRQETYDHLADLAYALDTTVSTATAILLDAAVRNTDIVNEYVTRFVEETLDDNRKDQLKKVLTYIRKENPYETNEITLAQLISYILDGFKGHSKHIKQTIESWLDNVTERD</sequence>
<name>A0A160LK62_BACTI</name>
<proteinExistence type="predicted"/>
<dbReference type="RefSeq" id="WP_000048806.1">
    <property type="nucleotide sequence ID" value="NZ_CP013278.1"/>
</dbReference>
<geneLocation type="plasmid" evidence="1">
    <name>pAM65-52-3-235K</name>
</geneLocation>
<accession>A0A160LK62</accession>
<gene>
    <name evidence="1" type="ORF">ATN07_32875</name>
</gene>
<organism evidence="1">
    <name type="scientific">Bacillus thuringiensis subsp. israelensis</name>
    <dbReference type="NCBI Taxonomy" id="1430"/>
    <lineage>
        <taxon>Bacteria</taxon>
        <taxon>Bacillati</taxon>
        <taxon>Bacillota</taxon>
        <taxon>Bacilli</taxon>
        <taxon>Bacillales</taxon>
        <taxon>Bacillaceae</taxon>
        <taxon>Bacillus</taxon>
        <taxon>Bacillus cereus group</taxon>
    </lineage>
</organism>